<dbReference type="InterPro" id="IPR007219">
    <property type="entry name" value="XnlR_reg_dom"/>
</dbReference>
<dbReference type="EMBL" id="KI912119">
    <property type="protein sequence ID" value="ETS75171.1"/>
    <property type="molecule type" value="Genomic_DNA"/>
</dbReference>
<dbReference type="KEGG" id="pfy:PFICI_13655"/>
<dbReference type="CDD" id="cd12148">
    <property type="entry name" value="fungal_TF_MHR"/>
    <property type="match status" value="1"/>
</dbReference>
<keyword evidence="2" id="KW-0479">Metal-binding</keyword>
<sequence>MPTLRNSGVSKKTSKACNRCRALKVKCSGTQPCERCARSSKHQCVFAIEEKRVAVPERYLRELERRSTIVNTKNVPTSGADGRQSQTESLSPTHGPTDSTGRRNVGETALNNAQDSAVTEPGFRQNPLVDYDLTFPKAAGRYWYMGPSSSWSFCRRVFALIRQRIHEADCPPVPWNFDGTAFHMDWASLPRDKCPDVSNLPPLDYALFLYNTAKFYLGGNLMCLIDESNFLRQLNELYADPQLKARQCRYWYATYLLIIAFGKAFACTRGHHGPSGYQYAQRAMGLLPSISILPADTIEGIQLLALAAIYLQSLDMRVGAFQVIGQALRLCLVEGMHREMREEVEREHSQRCSAVFWTVYVLEREFSALFGAPSSIRDEDITAKLPAEAENAADPSMLKLHVQLSRLRAQIMDTVYSVEPAAADSLVSNVQKILRNLAIMLEDMRVDSRLHGPNSLASRKALRLILGHHHCVVLSTRPLVMCALNLCLDRRQRQITEAISLSPAVTSLLQACLDSAQTTLRTLRLLAEEELLEGFLPFQVEDAFSSAFILQLISFVAPDLILDEGWNVNAQIAFDHMVARGSILAPLRLEELRQLERTLSSLKPGAQSEKTTEHGNEVDTQLGDDGHGLHEPGWDLFFMDCLGTLSSQDMMGLADQLDSETEFAALI</sequence>
<dbReference type="InParanoid" id="W3WQR6"/>
<keyword evidence="5" id="KW-0804">Transcription</keyword>
<gene>
    <name evidence="9" type="ORF">PFICI_13655</name>
</gene>
<dbReference type="Proteomes" id="UP000030651">
    <property type="component" value="Unassembled WGS sequence"/>
</dbReference>
<dbReference type="PROSITE" id="PS00463">
    <property type="entry name" value="ZN2_CY6_FUNGAL_1"/>
    <property type="match status" value="1"/>
</dbReference>
<dbReference type="SMART" id="SM00066">
    <property type="entry name" value="GAL4"/>
    <property type="match status" value="1"/>
</dbReference>
<keyword evidence="10" id="KW-1185">Reference proteome</keyword>
<evidence type="ECO:0000313" key="10">
    <source>
        <dbReference type="Proteomes" id="UP000030651"/>
    </source>
</evidence>
<evidence type="ECO:0000313" key="9">
    <source>
        <dbReference type="EMBL" id="ETS75171.1"/>
    </source>
</evidence>
<reference evidence="10" key="1">
    <citation type="journal article" date="2015" name="BMC Genomics">
        <title>Genomic and transcriptomic analysis of the endophytic fungus Pestalotiopsis fici reveals its lifestyle and high potential for synthesis of natural products.</title>
        <authorList>
            <person name="Wang X."/>
            <person name="Zhang X."/>
            <person name="Liu L."/>
            <person name="Xiang M."/>
            <person name="Wang W."/>
            <person name="Sun X."/>
            <person name="Che Y."/>
            <person name="Guo L."/>
            <person name="Liu G."/>
            <person name="Guo L."/>
            <person name="Wang C."/>
            <person name="Yin W.B."/>
            <person name="Stadler M."/>
            <person name="Zhang X."/>
            <person name="Liu X."/>
        </authorList>
    </citation>
    <scope>NUCLEOTIDE SEQUENCE [LARGE SCALE GENOMIC DNA]</scope>
    <source>
        <strain evidence="10">W106-1 / CGMCC3.15140</strain>
    </source>
</reference>
<dbReference type="PANTHER" id="PTHR47540">
    <property type="entry name" value="THIAMINE REPRESSIBLE GENES REGULATORY PROTEIN THI5"/>
    <property type="match status" value="1"/>
</dbReference>
<feature type="region of interest" description="Disordered" evidence="7">
    <location>
        <begin position="600"/>
        <end position="625"/>
    </location>
</feature>
<dbReference type="Pfam" id="PF04082">
    <property type="entry name" value="Fungal_trans"/>
    <property type="match status" value="1"/>
</dbReference>
<organism evidence="9 10">
    <name type="scientific">Pestalotiopsis fici (strain W106-1 / CGMCC3.15140)</name>
    <dbReference type="NCBI Taxonomy" id="1229662"/>
    <lineage>
        <taxon>Eukaryota</taxon>
        <taxon>Fungi</taxon>
        <taxon>Dikarya</taxon>
        <taxon>Ascomycota</taxon>
        <taxon>Pezizomycotina</taxon>
        <taxon>Sordariomycetes</taxon>
        <taxon>Xylariomycetidae</taxon>
        <taxon>Amphisphaeriales</taxon>
        <taxon>Sporocadaceae</taxon>
        <taxon>Pestalotiopsis</taxon>
    </lineage>
</organism>
<dbReference type="PANTHER" id="PTHR47540:SF6">
    <property type="entry name" value="ZN(II)2CYS6 TRANSCRIPTION FACTOR (EUROFUNG)"/>
    <property type="match status" value="1"/>
</dbReference>
<feature type="compositionally biased region" description="Polar residues" evidence="7">
    <location>
        <begin position="70"/>
        <end position="99"/>
    </location>
</feature>
<dbReference type="GO" id="GO:0005634">
    <property type="term" value="C:nucleus"/>
    <property type="evidence" value="ECO:0007669"/>
    <property type="project" value="UniProtKB-SubCell"/>
</dbReference>
<dbReference type="SMART" id="SM00906">
    <property type="entry name" value="Fungal_trans"/>
    <property type="match status" value="1"/>
</dbReference>
<dbReference type="InterPro" id="IPR036864">
    <property type="entry name" value="Zn2-C6_fun-type_DNA-bd_sf"/>
</dbReference>
<dbReference type="GO" id="GO:0000981">
    <property type="term" value="F:DNA-binding transcription factor activity, RNA polymerase II-specific"/>
    <property type="evidence" value="ECO:0007669"/>
    <property type="project" value="InterPro"/>
</dbReference>
<proteinExistence type="predicted"/>
<dbReference type="Pfam" id="PF00172">
    <property type="entry name" value="Zn_clus"/>
    <property type="match status" value="1"/>
</dbReference>
<dbReference type="HOGENOM" id="CLU_006926_3_3_1"/>
<evidence type="ECO:0000256" key="5">
    <source>
        <dbReference type="ARBA" id="ARBA00023163"/>
    </source>
</evidence>
<evidence type="ECO:0000256" key="4">
    <source>
        <dbReference type="ARBA" id="ARBA00023125"/>
    </source>
</evidence>
<dbReference type="CDD" id="cd00067">
    <property type="entry name" value="GAL4"/>
    <property type="match status" value="1"/>
</dbReference>
<dbReference type="InterPro" id="IPR001138">
    <property type="entry name" value="Zn2Cys6_DnaBD"/>
</dbReference>
<evidence type="ECO:0000256" key="6">
    <source>
        <dbReference type="ARBA" id="ARBA00023242"/>
    </source>
</evidence>
<dbReference type="GeneID" id="19278668"/>
<feature type="domain" description="Zn(2)-C6 fungal-type" evidence="8">
    <location>
        <begin position="16"/>
        <end position="46"/>
    </location>
</feature>
<dbReference type="SUPFAM" id="SSF57701">
    <property type="entry name" value="Zn2/Cys6 DNA-binding domain"/>
    <property type="match status" value="1"/>
</dbReference>
<dbReference type="Gene3D" id="4.10.240.10">
    <property type="entry name" value="Zn(2)-C6 fungal-type DNA-binding domain"/>
    <property type="match status" value="1"/>
</dbReference>
<keyword evidence="4" id="KW-0238">DNA-binding</keyword>
<dbReference type="GO" id="GO:0006351">
    <property type="term" value="P:DNA-templated transcription"/>
    <property type="evidence" value="ECO:0007669"/>
    <property type="project" value="InterPro"/>
</dbReference>
<dbReference type="RefSeq" id="XP_007840427.1">
    <property type="nucleotide sequence ID" value="XM_007842236.1"/>
</dbReference>
<dbReference type="InterPro" id="IPR051711">
    <property type="entry name" value="Stress_Response_Reg"/>
</dbReference>
<comment type="subcellular location">
    <subcellularLocation>
        <location evidence="1">Nucleus</location>
    </subcellularLocation>
</comment>
<dbReference type="GO" id="GO:0008270">
    <property type="term" value="F:zinc ion binding"/>
    <property type="evidence" value="ECO:0007669"/>
    <property type="project" value="InterPro"/>
</dbReference>
<evidence type="ECO:0000256" key="1">
    <source>
        <dbReference type="ARBA" id="ARBA00004123"/>
    </source>
</evidence>
<keyword evidence="3" id="KW-0805">Transcription regulation</keyword>
<evidence type="ECO:0000259" key="8">
    <source>
        <dbReference type="PROSITE" id="PS50048"/>
    </source>
</evidence>
<feature type="region of interest" description="Disordered" evidence="7">
    <location>
        <begin position="70"/>
        <end position="105"/>
    </location>
</feature>
<dbReference type="AlphaFoldDB" id="W3WQR6"/>
<keyword evidence="6" id="KW-0539">Nucleus</keyword>
<evidence type="ECO:0000256" key="3">
    <source>
        <dbReference type="ARBA" id="ARBA00023015"/>
    </source>
</evidence>
<dbReference type="GO" id="GO:0045944">
    <property type="term" value="P:positive regulation of transcription by RNA polymerase II"/>
    <property type="evidence" value="ECO:0007669"/>
    <property type="project" value="TreeGrafter"/>
</dbReference>
<dbReference type="OrthoDB" id="3266505at2759"/>
<evidence type="ECO:0000256" key="7">
    <source>
        <dbReference type="SAM" id="MobiDB-lite"/>
    </source>
</evidence>
<dbReference type="OMA" id="AYQHIGQ"/>
<protein>
    <recommendedName>
        <fullName evidence="8">Zn(2)-C6 fungal-type domain-containing protein</fullName>
    </recommendedName>
</protein>
<accession>W3WQR6</accession>
<name>W3WQR6_PESFW</name>
<dbReference type="GO" id="GO:0043565">
    <property type="term" value="F:sequence-specific DNA binding"/>
    <property type="evidence" value="ECO:0007669"/>
    <property type="project" value="TreeGrafter"/>
</dbReference>
<evidence type="ECO:0000256" key="2">
    <source>
        <dbReference type="ARBA" id="ARBA00022723"/>
    </source>
</evidence>
<dbReference type="PROSITE" id="PS50048">
    <property type="entry name" value="ZN2_CY6_FUNGAL_2"/>
    <property type="match status" value="1"/>
</dbReference>
<dbReference type="eggNOG" id="ENOG502QSZK">
    <property type="taxonomic scope" value="Eukaryota"/>
</dbReference>